<dbReference type="InterPro" id="IPR015421">
    <property type="entry name" value="PyrdxlP-dep_Trfase_major"/>
</dbReference>
<keyword evidence="6" id="KW-1185">Reference proteome</keyword>
<accession>A0A6L5GPF5</accession>
<dbReference type="InterPro" id="IPR001597">
    <property type="entry name" value="ArAA_b-elim_lyase/Thr_aldolase"/>
</dbReference>
<comment type="caution">
    <text evidence="5">The sequence shown here is derived from an EMBL/GenBank/DDBJ whole genome shotgun (WGS) entry which is preliminary data.</text>
</comment>
<comment type="similarity">
    <text evidence="2">Belongs to the threonine aldolase family.</text>
</comment>
<gene>
    <name evidence="5" type="ORF">FRC53_00705</name>
</gene>
<protein>
    <submittedName>
        <fullName evidence="5">Aminotransferase class I/II-fold pyridoxal phosphate-dependent enzyme</fullName>
    </submittedName>
</protein>
<evidence type="ECO:0000259" key="4">
    <source>
        <dbReference type="Pfam" id="PF01212"/>
    </source>
</evidence>
<feature type="domain" description="Aromatic amino acid beta-eliminating lyase/threonine aldolase" evidence="4">
    <location>
        <begin position="35"/>
        <end position="244"/>
    </location>
</feature>
<dbReference type="InterPro" id="IPR015424">
    <property type="entry name" value="PyrdxlP-dep_Trfase"/>
</dbReference>
<dbReference type="PANTHER" id="PTHR48097:SF5">
    <property type="entry name" value="LOW SPECIFICITY L-THREONINE ALDOLASE"/>
    <property type="match status" value="1"/>
</dbReference>
<dbReference type="SUPFAM" id="SSF53383">
    <property type="entry name" value="PLP-dependent transferases"/>
    <property type="match status" value="1"/>
</dbReference>
<dbReference type="GO" id="GO:0016829">
    <property type="term" value="F:lyase activity"/>
    <property type="evidence" value="ECO:0007669"/>
    <property type="project" value="InterPro"/>
</dbReference>
<dbReference type="GO" id="GO:0006520">
    <property type="term" value="P:amino acid metabolic process"/>
    <property type="evidence" value="ECO:0007669"/>
    <property type="project" value="InterPro"/>
</dbReference>
<evidence type="ECO:0000256" key="2">
    <source>
        <dbReference type="ARBA" id="ARBA00006966"/>
    </source>
</evidence>
<keyword evidence="5" id="KW-0808">Transferase</keyword>
<evidence type="ECO:0000256" key="1">
    <source>
        <dbReference type="ARBA" id="ARBA00001933"/>
    </source>
</evidence>
<keyword evidence="3" id="KW-0663">Pyridoxal phosphate</keyword>
<dbReference type="Pfam" id="PF01212">
    <property type="entry name" value="Beta_elim_lyase"/>
    <property type="match status" value="1"/>
</dbReference>
<keyword evidence="5" id="KW-0032">Aminotransferase</keyword>
<dbReference type="EMBL" id="VOGB01000003">
    <property type="protein sequence ID" value="MQM71963.1"/>
    <property type="molecule type" value="Genomic_DNA"/>
</dbReference>
<evidence type="ECO:0000256" key="3">
    <source>
        <dbReference type="ARBA" id="ARBA00022898"/>
    </source>
</evidence>
<proteinExistence type="inferred from homology"/>
<sequence>MTDTNEKLNFSCDYLEGAHERILKRLSETNLQKMDGYGYDPCSESARARIREACSCPKAEVQFLIGGTQANAVMIDAMLQSYQGVISASSGHVNVHEAGAIEAGGHKVLALPQHNGKIAVSDLERYLTDFEQDSNRDHMVMPGMVYLSQPTEYGTLYTLQELEAIHDLCHSHQVKLYVDGARLAYALASPANDVTLLDLARLCDAFYIGGTKCGALIGEAVVVPEPDTIPHLFTIIKQHGALLAKGRLTGIQFDELFRDGLYFTIGKSAVDYAGQIQKALTEKGYRLLFESPTNQVYLIVPDDKLPALGEAVVYSFWEKYDEAHTVIRLSTSWASTQEEVERLISIL</sequence>
<reference evidence="5" key="1">
    <citation type="journal article" date="2020" name="Appl. Environ. Microbiol.">
        <title>Medium-Chain Fatty Acid Synthesis by 'Candidatus Weimeria bifida' gen. nov., sp. nov., and 'Candidatus Pseudoramibacter fermentans' sp. nov.</title>
        <authorList>
            <person name="Scarborough M.J."/>
            <person name="Myers K.S."/>
            <person name="Donohue T.J."/>
            <person name="Noguera D.R."/>
        </authorList>
    </citation>
    <scope>NUCLEOTIDE SEQUENCE</scope>
    <source>
        <strain evidence="5">EUB1.1</strain>
    </source>
</reference>
<comment type="cofactor">
    <cofactor evidence="1">
        <name>pyridoxal 5'-phosphate</name>
        <dbReference type="ChEBI" id="CHEBI:597326"/>
    </cofactor>
</comment>
<name>A0A6L5GPF5_9FIRM</name>
<evidence type="ECO:0000313" key="6">
    <source>
        <dbReference type="Proteomes" id="UP000473648"/>
    </source>
</evidence>
<dbReference type="Gene3D" id="3.40.640.10">
    <property type="entry name" value="Type I PLP-dependent aspartate aminotransferase-like (Major domain)"/>
    <property type="match status" value="1"/>
</dbReference>
<evidence type="ECO:0000313" key="5">
    <source>
        <dbReference type="EMBL" id="MQM71963.1"/>
    </source>
</evidence>
<dbReference type="InterPro" id="IPR015422">
    <property type="entry name" value="PyrdxlP-dep_Trfase_small"/>
</dbReference>
<dbReference type="PANTHER" id="PTHR48097">
    <property type="entry name" value="L-THREONINE ALDOLASE-RELATED"/>
    <property type="match status" value="1"/>
</dbReference>
<dbReference type="Gene3D" id="3.90.1150.10">
    <property type="entry name" value="Aspartate Aminotransferase, domain 1"/>
    <property type="match status" value="1"/>
</dbReference>
<organism evidence="5 6">
    <name type="scientific">Candidatus Pseudoramibacter fermentans</name>
    <dbReference type="NCBI Taxonomy" id="2594427"/>
    <lineage>
        <taxon>Bacteria</taxon>
        <taxon>Bacillati</taxon>
        <taxon>Bacillota</taxon>
        <taxon>Clostridia</taxon>
        <taxon>Eubacteriales</taxon>
        <taxon>Eubacteriaceae</taxon>
        <taxon>Pseudoramibacter</taxon>
    </lineage>
</organism>
<dbReference type="Proteomes" id="UP000473648">
    <property type="component" value="Unassembled WGS sequence"/>
</dbReference>
<dbReference type="AlphaFoldDB" id="A0A6L5GPF5"/>
<dbReference type="GO" id="GO:0008483">
    <property type="term" value="F:transaminase activity"/>
    <property type="evidence" value="ECO:0007669"/>
    <property type="project" value="UniProtKB-KW"/>
</dbReference>